<dbReference type="NCBIfam" id="NF008277">
    <property type="entry name" value="PRK11055.1"/>
    <property type="match status" value="1"/>
</dbReference>
<evidence type="ECO:0000313" key="3">
    <source>
        <dbReference type="EMBL" id="KAG6575006.1"/>
    </source>
</evidence>
<name>A0AAV6M4X0_9ROSI</name>
<dbReference type="Pfam" id="PF01263">
    <property type="entry name" value="Aldose_epim"/>
    <property type="match status" value="1"/>
</dbReference>
<dbReference type="EMBL" id="JAGKQH010000017">
    <property type="protein sequence ID" value="KAG6575006.1"/>
    <property type="molecule type" value="Genomic_DNA"/>
</dbReference>
<dbReference type="GO" id="GO:0004034">
    <property type="term" value="F:aldose 1-epimerase activity"/>
    <property type="evidence" value="ECO:0007669"/>
    <property type="project" value="TreeGrafter"/>
</dbReference>
<dbReference type="InterPro" id="IPR008183">
    <property type="entry name" value="Aldose_1/G6P_1-epimerase"/>
</dbReference>
<keyword evidence="4" id="KW-1185">Reference proteome</keyword>
<sequence>MGKFSTLVQVILLVSIGYVNGDMSNETIRVYELKKGNFSMKFTNYGASIVSVVLPDKHGNLSDVILGFGSIQDYLKRKGNFGAIVGRVANRISNAQFTLNGTVYHLEANDGNNTIHGGSKGFSHVIWEVSGYNTEDPNPHINFTYRSFNGDEGFPGDLIVTVSYCLLSETDFTVKMKAITLNKATPVNLAQHAYWNLGGHTSGDILSHEIEIFGSAITPVDTHMIPTGEIRAVNGTPYDFLTPQIVGNNMNKLGKGFDIYYVLDGMKGMEEKKAATLRERKSGRVMELWTTAEGLQFYTGNGLVNVTGKGGFVYEPHAGLCLETQGFPNAVNEPNFPSHIVTKETPYEHSMLFKFSIQG</sequence>
<organism evidence="3 4">
    <name type="scientific">Cucurbita argyrosperma subsp. sororia</name>
    <dbReference type="NCBI Taxonomy" id="37648"/>
    <lineage>
        <taxon>Eukaryota</taxon>
        <taxon>Viridiplantae</taxon>
        <taxon>Streptophyta</taxon>
        <taxon>Embryophyta</taxon>
        <taxon>Tracheophyta</taxon>
        <taxon>Spermatophyta</taxon>
        <taxon>Magnoliopsida</taxon>
        <taxon>eudicotyledons</taxon>
        <taxon>Gunneridae</taxon>
        <taxon>Pentapetalae</taxon>
        <taxon>rosids</taxon>
        <taxon>fabids</taxon>
        <taxon>Cucurbitales</taxon>
        <taxon>Cucurbitaceae</taxon>
        <taxon>Cucurbiteae</taxon>
        <taxon>Cucurbita</taxon>
    </lineage>
</organism>
<dbReference type="GO" id="GO:0006006">
    <property type="term" value="P:glucose metabolic process"/>
    <property type="evidence" value="ECO:0007669"/>
    <property type="project" value="TreeGrafter"/>
</dbReference>
<dbReference type="PIRSF" id="PIRSF005096">
    <property type="entry name" value="GALM"/>
    <property type="match status" value="1"/>
</dbReference>
<evidence type="ECO:0000313" key="4">
    <source>
        <dbReference type="Proteomes" id="UP000685013"/>
    </source>
</evidence>
<dbReference type="Proteomes" id="UP000685013">
    <property type="component" value="Chromosome 17"/>
</dbReference>
<proteinExistence type="inferred from homology"/>
<reference evidence="3 4" key="1">
    <citation type="journal article" date="2021" name="Hortic Res">
        <title>The domestication of Cucurbita argyrosperma as revealed by the genome of its wild relative.</title>
        <authorList>
            <person name="Barrera-Redondo J."/>
            <person name="Sanchez-de la Vega G."/>
            <person name="Aguirre-Liguori J.A."/>
            <person name="Castellanos-Morales G."/>
            <person name="Gutierrez-Guerrero Y.T."/>
            <person name="Aguirre-Dugua X."/>
            <person name="Aguirre-Planter E."/>
            <person name="Tenaillon M.I."/>
            <person name="Lira-Saade R."/>
            <person name="Eguiarte L.E."/>
        </authorList>
    </citation>
    <scope>NUCLEOTIDE SEQUENCE [LARGE SCALE GENOMIC DNA]</scope>
    <source>
        <strain evidence="3">JBR-2021</strain>
    </source>
</reference>
<feature type="chain" id="PRO_5043394908" evidence="2">
    <location>
        <begin position="22"/>
        <end position="359"/>
    </location>
</feature>
<feature type="signal peptide" evidence="2">
    <location>
        <begin position="1"/>
        <end position="21"/>
    </location>
</feature>
<keyword evidence="2" id="KW-0732">Signal</keyword>
<comment type="similarity">
    <text evidence="1">Belongs to the aldose epimerase family.</text>
</comment>
<dbReference type="InterPro" id="IPR015443">
    <property type="entry name" value="Aldose_1-epimerase"/>
</dbReference>
<dbReference type="AlphaFoldDB" id="A0AAV6M4X0"/>
<dbReference type="InterPro" id="IPR047215">
    <property type="entry name" value="Galactose_mutarotase-like"/>
</dbReference>
<dbReference type="CDD" id="cd09019">
    <property type="entry name" value="galactose_mutarotase_like"/>
    <property type="match status" value="1"/>
</dbReference>
<comment type="caution">
    <text evidence="3">The sequence shown here is derived from an EMBL/GenBank/DDBJ whole genome shotgun (WGS) entry which is preliminary data.</text>
</comment>
<evidence type="ECO:0000256" key="1">
    <source>
        <dbReference type="ARBA" id="ARBA00006206"/>
    </source>
</evidence>
<dbReference type="PANTHER" id="PTHR10091:SF0">
    <property type="entry name" value="GALACTOSE MUTAROTASE"/>
    <property type="match status" value="1"/>
</dbReference>
<evidence type="ECO:0000256" key="2">
    <source>
        <dbReference type="SAM" id="SignalP"/>
    </source>
</evidence>
<feature type="non-terminal residue" evidence="3">
    <location>
        <position position="1"/>
    </location>
</feature>
<accession>A0AAV6M4X0</accession>
<dbReference type="PANTHER" id="PTHR10091">
    <property type="entry name" value="ALDOSE-1-EPIMERASE"/>
    <property type="match status" value="1"/>
</dbReference>
<gene>
    <name evidence="3" type="primary">GALM</name>
    <name evidence="3" type="ORF">SDJN03_25645</name>
</gene>
<protein>
    <submittedName>
        <fullName evidence="3">Aldose 1-epimerase</fullName>
    </submittedName>
</protein>
<dbReference type="GO" id="GO:0033499">
    <property type="term" value="P:galactose catabolic process via UDP-galactose, Leloir pathway"/>
    <property type="evidence" value="ECO:0007669"/>
    <property type="project" value="TreeGrafter"/>
</dbReference>